<name>A0A2M6WAM6_9BACT</name>
<evidence type="ECO:0000256" key="2">
    <source>
        <dbReference type="ARBA" id="ARBA00023172"/>
    </source>
</evidence>
<gene>
    <name evidence="6" type="ORF">COU23_01610</name>
</gene>
<dbReference type="PANTHER" id="PTHR30461">
    <property type="entry name" value="DNA-INVERTASE FROM LAMBDOID PROPHAGE"/>
    <property type="match status" value="1"/>
</dbReference>
<feature type="non-terminal residue" evidence="6">
    <location>
        <position position="1"/>
    </location>
</feature>
<dbReference type="GO" id="GO:0000150">
    <property type="term" value="F:DNA strand exchange activity"/>
    <property type="evidence" value="ECO:0007669"/>
    <property type="project" value="InterPro"/>
</dbReference>
<keyword evidence="3" id="KW-0175">Coiled coil</keyword>
<evidence type="ECO:0008006" key="8">
    <source>
        <dbReference type="Google" id="ProtNLM"/>
    </source>
</evidence>
<evidence type="ECO:0000313" key="7">
    <source>
        <dbReference type="Proteomes" id="UP000231464"/>
    </source>
</evidence>
<dbReference type="AlphaFoldDB" id="A0A2M6WAM6"/>
<dbReference type="GO" id="GO:0003677">
    <property type="term" value="F:DNA binding"/>
    <property type="evidence" value="ECO:0007669"/>
    <property type="project" value="UniProtKB-KW"/>
</dbReference>
<protein>
    <recommendedName>
        <fullName evidence="8">Recombinase domain-containing protein</fullName>
    </recommendedName>
</protein>
<evidence type="ECO:0000313" key="6">
    <source>
        <dbReference type="EMBL" id="PIT89862.1"/>
    </source>
</evidence>
<feature type="domain" description="Recombinase zinc beta ribbon" evidence="5">
    <location>
        <begin position="57"/>
        <end position="109"/>
    </location>
</feature>
<keyword evidence="2" id="KW-0233">DNA recombination</keyword>
<sequence>VQRILKSTFYYGIFEFNGETHQGSHEPLISKKLFDACQEVMRDRGHIMTRKSESHFPFRGLLICGECKCAITAETQKGHNYYRCTKKREICSQKYIREEILTEQVKSFLQKVSLSSQDTEKVLRELGKDEQKVRENNKMFVENLKSELADIETKLDKLLSAYLDEIISAEEYATQKQKMLEHRVELKEKIREIEDGSLSWLEPARAWVKSLNQADKLLSSGDKSEMTTFLKQIGSNHIL</sequence>
<reference evidence="7" key="1">
    <citation type="submission" date="2017-09" db="EMBL/GenBank/DDBJ databases">
        <title>Depth-based differentiation of microbial function through sediment-hosted aquifers and enrichment of novel symbionts in the deep terrestrial subsurface.</title>
        <authorList>
            <person name="Probst A.J."/>
            <person name="Ladd B."/>
            <person name="Jarett J.K."/>
            <person name="Geller-Mcgrath D.E."/>
            <person name="Sieber C.M.K."/>
            <person name="Emerson J.B."/>
            <person name="Anantharaman K."/>
            <person name="Thomas B.C."/>
            <person name="Malmstrom R."/>
            <person name="Stieglmeier M."/>
            <person name="Klingl A."/>
            <person name="Woyke T."/>
            <person name="Ryan C.M."/>
            <person name="Banfield J.F."/>
        </authorList>
    </citation>
    <scope>NUCLEOTIDE SEQUENCE [LARGE SCALE GENOMIC DNA]</scope>
</reference>
<dbReference type="InterPro" id="IPR038109">
    <property type="entry name" value="DNA_bind_recomb_sf"/>
</dbReference>
<dbReference type="Pfam" id="PF13408">
    <property type="entry name" value="Zn_ribbon_recom"/>
    <property type="match status" value="1"/>
</dbReference>
<evidence type="ECO:0000256" key="3">
    <source>
        <dbReference type="SAM" id="Coils"/>
    </source>
</evidence>
<dbReference type="Proteomes" id="UP000231464">
    <property type="component" value="Unassembled WGS sequence"/>
</dbReference>
<dbReference type="InterPro" id="IPR050639">
    <property type="entry name" value="SSR_resolvase"/>
</dbReference>
<accession>A0A2M6WAM6</accession>
<feature type="domain" description="Recombinase" evidence="4">
    <location>
        <begin position="1"/>
        <end position="44"/>
    </location>
</feature>
<keyword evidence="1" id="KW-0238">DNA-binding</keyword>
<evidence type="ECO:0000256" key="1">
    <source>
        <dbReference type="ARBA" id="ARBA00023125"/>
    </source>
</evidence>
<organism evidence="6 7">
    <name type="scientific">Candidatus Kuenenbacteria bacterium CG10_big_fil_rev_8_21_14_0_10_36_11</name>
    <dbReference type="NCBI Taxonomy" id="1974618"/>
    <lineage>
        <taxon>Bacteria</taxon>
        <taxon>Candidatus Kueneniibacteriota</taxon>
    </lineage>
</organism>
<proteinExistence type="predicted"/>
<dbReference type="InterPro" id="IPR025827">
    <property type="entry name" value="Zn_ribbon_recom_dom"/>
</dbReference>
<feature type="non-terminal residue" evidence="6">
    <location>
        <position position="239"/>
    </location>
</feature>
<comment type="caution">
    <text evidence="6">The sequence shown here is derived from an EMBL/GenBank/DDBJ whole genome shotgun (WGS) entry which is preliminary data.</text>
</comment>
<dbReference type="PANTHER" id="PTHR30461:SF2">
    <property type="entry name" value="SERINE RECOMBINASE PINE-RELATED"/>
    <property type="match status" value="1"/>
</dbReference>
<dbReference type="Gene3D" id="3.90.1750.20">
    <property type="entry name" value="Putative Large Serine Recombinase, Chain B, Domain 2"/>
    <property type="match status" value="1"/>
</dbReference>
<dbReference type="EMBL" id="PFBP01000026">
    <property type="protein sequence ID" value="PIT89862.1"/>
    <property type="molecule type" value="Genomic_DNA"/>
</dbReference>
<evidence type="ECO:0000259" key="4">
    <source>
        <dbReference type="Pfam" id="PF07508"/>
    </source>
</evidence>
<dbReference type="InterPro" id="IPR011109">
    <property type="entry name" value="DNA_bind_recombinase_dom"/>
</dbReference>
<evidence type="ECO:0000259" key="5">
    <source>
        <dbReference type="Pfam" id="PF13408"/>
    </source>
</evidence>
<dbReference type="Pfam" id="PF07508">
    <property type="entry name" value="Recombinase"/>
    <property type="match status" value="1"/>
</dbReference>
<feature type="coiled-coil region" evidence="3">
    <location>
        <begin position="141"/>
        <end position="189"/>
    </location>
</feature>